<evidence type="ECO:0000313" key="1">
    <source>
        <dbReference type="EMBL" id="JAH15795.1"/>
    </source>
</evidence>
<reference evidence="1" key="2">
    <citation type="journal article" date="2015" name="Fish Shellfish Immunol.">
        <title>Early steps in the European eel (Anguilla anguilla)-Vibrio vulnificus interaction in the gills: Role of the RtxA13 toxin.</title>
        <authorList>
            <person name="Callol A."/>
            <person name="Pajuelo D."/>
            <person name="Ebbesson L."/>
            <person name="Teles M."/>
            <person name="MacKenzie S."/>
            <person name="Amaro C."/>
        </authorList>
    </citation>
    <scope>NUCLEOTIDE SEQUENCE</scope>
</reference>
<proteinExistence type="predicted"/>
<dbReference type="AlphaFoldDB" id="A0A0E9QHJ1"/>
<name>A0A0E9QHJ1_ANGAN</name>
<accession>A0A0E9QHJ1</accession>
<organism evidence="1">
    <name type="scientific">Anguilla anguilla</name>
    <name type="common">European freshwater eel</name>
    <name type="synonym">Muraena anguilla</name>
    <dbReference type="NCBI Taxonomy" id="7936"/>
    <lineage>
        <taxon>Eukaryota</taxon>
        <taxon>Metazoa</taxon>
        <taxon>Chordata</taxon>
        <taxon>Craniata</taxon>
        <taxon>Vertebrata</taxon>
        <taxon>Euteleostomi</taxon>
        <taxon>Actinopterygii</taxon>
        <taxon>Neopterygii</taxon>
        <taxon>Teleostei</taxon>
        <taxon>Anguilliformes</taxon>
        <taxon>Anguillidae</taxon>
        <taxon>Anguilla</taxon>
    </lineage>
</organism>
<dbReference type="EMBL" id="GBXM01092782">
    <property type="protein sequence ID" value="JAH15795.1"/>
    <property type="molecule type" value="Transcribed_RNA"/>
</dbReference>
<protein>
    <submittedName>
        <fullName evidence="1">Uncharacterized protein</fullName>
    </submittedName>
</protein>
<reference evidence="1" key="1">
    <citation type="submission" date="2014-11" db="EMBL/GenBank/DDBJ databases">
        <authorList>
            <person name="Amaro Gonzalez C."/>
        </authorList>
    </citation>
    <scope>NUCLEOTIDE SEQUENCE</scope>
</reference>
<sequence>MNNCSVMFNTKNKEFTKKLILLYWSSSLELPLSELLEQTFSFLNK</sequence>